<dbReference type="InterPro" id="IPR013780">
    <property type="entry name" value="Glyco_hydro_b"/>
</dbReference>
<evidence type="ECO:0000256" key="8">
    <source>
        <dbReference type="ARBA" id="ARBA00023180"/>
    </source>
</evidence>
<dbReference type="InterPro" id="IPR013785">
    <property type="entry name" value="Aldolase_TIM"/>
</dbReference>
<evidence type="ECO:0000256" key="11">
    <source>
        <dbReference type="RuleBase" id="RU361168"/>
    </source>
</evidence>
<evidence type="ECO:0000313" key="14">
    <source>
        <dbReference type="Proteomes" id="UP001151699"/>
    </source>
</evidence>
<organism evidence="13 14">
    <name type="scientific">Pseudolycoriella hygida</name>
    <dbReference type="NCBI Taxonomy" id="35572"/>
    <lineage>
        <taxon>Eukaryota</taxon>
        <taxon>Metazoa</taxon>
        <taxon>Ecdysozoa</taxon>
        <taxon>Arthropoda</taxon>
        <taxon>Hexapoda</taxon>
        <taxon>Insecta</taxon>
        <taxon>Pterygota</taxon>
        <taxon>Neoptera</taxon>
        <taxon>Endopterygota</taxon>
        <taxon>Diptera</taxon>
        <taxon>Nematocera</taxon>
        <taxon>Sciaroidea</taxon>
        <taxon>Sciaridae</taxon>
        <taxon>Pseudolycoriella</taxon>
    </lineage>
</organism>
<gene>
    <name evidence="13" type="primary">NAGA_2</name>
    <name evidence="13" type="ORF">Bhyg_01747</name>
</gene>
<dbReference type="InterPro" id="IPR035373">
    <property type="entry name" value="Melibiase/NAGA_C"/>
</dbReference>
<dbReference type="Gene3D" id="2.60.40.1180">
    <property type="entry name" value="Golgi alpha-mannosidase II"/>
    <property type="match status" value="1"/>
</dbReference>
<dbReference type="SUPFAM" id="SSF51445">
    <property type="entry name" value="(Trans)glycosidases"/>
    <property type="match status" value="1"/>
</dbReference>
<comment type="subcellular location">
    <subcellularLocation>
        <location evidence="1">Lysosome</location>
    </subcellularLocation>
</comment>
<dbReference type="InterPro" id="IPR017853">
    <property type="entry name" value="GH"/>
</dbReference>
<dbReference type="Pfam" id="PF16499">
    <property type="entry name" value="Melibiase_2"/>
    <property type="match status" value="1"/>
</dbReference>
<dbReference type="PANTHER" id="PTHR11452:SF66">
    <property type="entry name" value="ALPHA-GALACTOSIDASE"/>
    <property type="match status" value="1"/>
</dbReference>
<evidence type="ECO:0000256" key="7">
    <source>
        <dbReference type="ARBA" id="ARBA00023157"/>
    </source>
</evidence>
<evidence type="ECO:0000256" key="6">
    <source>
        <dbReference type="ARBA" id="ARBA00023098"/>
    </source>
</evidence>
<dbReference type="GO" id="GO:0019377">
    <property type="term" value="P:glycolipid catabolic process"/>
    <property type="evidence" value="ECO:0007669"/>
    <property type="project" value="UniProtKB-ARBA"/>
</dbReference>
<comment type="subunit">
    <text evidence="3 11">Homodimer.</text>
</comment>
<keyword evidence="14" id="KW-1185">Reference proteome</keyword>
<keyword evidence="9" id="KW-0458">Lysosome</keyword>
<dbReference type="PRINTS" id="PR00740">
    <property type="entry name" value="GLHYDRLASE27"/>
</dbReference>
<dbReference type="PANTHER" id="PTHR11452">
    <property type="entry name" value="ALPHA-GALACTOSIDASE/ALPHA-N-ACETYLGALACTOSAMINIDASE"/>
    <property type="match status" value="1"/>
</dbReference>
<dbReference type="GO" id="GO:0004557">
    <property type="term" value="F:alpha-galactosidase activity"/>
    <property type="evidence" value="ECO:0007669"/>
    <property type="project" value="TreeGrafter"/>
</dbReference>
<keyword evidence="7 11" id="KW-1015">Disulfide bond</keyword>
<dbReference type="Proteomes" id="UP001151699">
    <property type="component" value="Chromosome A"/>
</dbReference>
<accession>A0A9Q0NBZ9</accession>
<protein>
    <recommendedName>
        <fullName evidence="11">Alpha-galactosidase</fullName>
        <ecNumber evidence="11">3.2.1.-</ecNumber>
    </recommendedName>
</protein>
<evidence type="ECO:0000256" key="9">
    <source>
        <dbReference type="ARBA" id="ARBA00023228"/>
    </source>
</evidence>
<proteinExistence type="inferred from homology"/>
<keyword evidence="5 11" id="KW-0378">Hydrolase</keyword>
<evidence type="ECO:0000256" key="4">
    <source>
        <dbReference type="ARBA" id="ARBA00022729"/>
    </source>
</evidence>
<keyword evidence="10 11" id="KW-0326">Glycosidase</keyword>
<evidence type="ECO:0000256" key="3">
    <source>
        <dbReference type="ARBA" id="ARBA00011738"/>
    </source>
</evidence>
<dbReference type="AlphaFoldDB" id="A0A9Q0NBZ9"/>
<dbReference type="GO" id="GO:0016020">
    <property type="term" value="C:membrane"/>
    <property type="evidence" value="ECO:0007669"/>
    <property type="project" value="GOC"/>
</dbReference>
<dbReference type="Gene3D" id="3.20.20.70">
    <property type="entry name" value="Aldolase class I"/>
    <property type="match status" value="1"/>
</dbReference>
<comment type="similarity">
    <text evidence="2 11">Belongs to the glycosyl hydrolase 27 family.</text>
</comment>
<evidence type="ECO:0000256" key="10">
    <source>
        <dbReference type="ARBA" id="ARBA00023295"/>
    </source>
</evidence>
<dbReference type="FunFam" id="3.20.20.70:FF:000070">
    <property type="entry name" value="Alpha-galactosidase"/>
    <property type="match status" value="1"/>
</dbReference>
<evidence type="ECO:0000256" key="5">
    <source>
        <dbReference type="ARBA" id="ARBA00022801"/>
    </source>
</evidence>
<evidence type="ECO:0000256" key="2">
    <source>
        <dbReference type="ARBA" id="ARBA00009743"/>
    </source>
</evidence>
<comment type="caution">
    <text evidence="13">The sequence shown here is derived from an EMBL/GenBank/DDBJ whole genome shotgun (WGS) entry which is preliminary data.</text>
</comment>
<evidence type="ECO:0000259" key="12">
    <source>
        <dbReference type="Pfam" id="PF17450"/>
    </source>
</evidence>
<sequence length="420" mass="47552">MYLRQNKKMLLISALPFVCILLATRVYSLENGLARTPPMGWMTWQRFRCITDCGTFPNDCISENLVKRTVDALVRDGFKDAGYEYVIIDDCWPEMKRSGEGLLIPDKIRFPNGMKALGDYIHSNGLKFGIYQDYGTKTCAGYPGIIGYEELDANLFASWGVDYVKLDGCYADPKTMDEGYVAFGQLLNKTGRPMVYSCSWPVYQEGNGIDPNFTLIAKHCNLWRNWDDIDDSWSSLASIANYFAENESRIQQFAGPGHWNDPDMLIIGNFGLSLEQSKVQMALWAVLAAPLIMSNDLDAIRPEYREILLNREIININQDSLGIQGVRRKVINNIEIWARPILPKNNDFYSFAVAYVSHRTDGAPFKIQFNLTEIGLTNSHGYVELDVFEDVISSTIKYPDTLLSVIVNPTGCVLHKFIAF</sequence>
<dbReference type="GO" id="GO:0016139">
    <property type="term" value="P:glycoside catabolic process"/>
    <property type="evidence" value="ECO:0007669"/>
    <property type="project" value="TreeGrafter"/>
</dbReference>
<evidence type="ECO:0000256" key="1">
    <source>
        <dbReference type="ARBA" id="ARBA00004371"/>
    </source>
</evidence>
<dbReference type="SUPFAM" id="SSF51011">
    <property type="entry name" value="Glycosyl hydrolase domain"/>
    <property type="match status" value="1"/>
</dbReference>
<dbReference type="Pfam" id="PF17450">
    <property type="entry name" value="Melibiase_2_C"/>
    <property type="match status" value="1"/>
</dbReference>
<dbReference type="EC" id="3.2.1.-" evidence="11"/>
<dbReference type="OrthoDB" id="5795902at2759"/>
<dbReference type="GO" id="GO:0009311">
    <property type="term" value="P:oligosaccharide metabolic process"/>
    <property type="evidence" value="ECO:0007669"/>
    <property type="project" value="TreeGrafter"/>
</dbReference>
<keyword evidence="8" id="KW-0325">Glycoprotein</keyword>
<keyword evidence="6" id="KW-0443">Lipid metabolism</keyword>
<keyword evidence="4" id="KW-0732">Signal</keyword>
<dbReference type="InterPro" id="IPR000111">
    <property type="entry name" value="Glyco_hydro_27/36_CS"/>
</dbReference>
<evidence type="ECO:0000313" key="13">
    <source>
        <dbReference type="EMBL" id="KAJ6646534.1"/>
    </source>
</evidence>
<name>A0A9Q0NBZ9_9DIPT</name>
<dbReference type="EMBL" id="WJQU01000001">
    <property type="protein sequence ID" value="KAJ6646534.1"/>
    <property type="molecule type" value="Genomic_DNA"/>
</dbReference>
<dbReference type="PROSITE" id="PS00512">
    <property type="entry name" value="ALPHA_GALACTOSIDASE"/>
    <property type="match status" value="1"/>
</dbReference>
<feature type="domain" description="Alpha galactosidase A C-terminal" evidence="12">
    <location>
        <begin position="322"/>
        <end position="411"/>
    </location>
</feature>
<reference evidence="13" key="1">
    <citation type="submission" date="2022-07" db="EMBL/GenBank/DDBJ databases">
        <authorList>
            <person name="Trinca V."/>
            <person name="Uliana J.V.C."/>
            <person name="Torres T.T."/>
            <person name="Ward R.J."/>
            <person name="Monesi N."/>
        </authorList>
    </citation>
    <scope>NUCLEOTIDE SEQUENCE</scope>
    <source>
        <strain evidence="13">HSMRA1968</strain>
        <tissue evidence="13">Whole embryos</tissue>
    </source>
</reference>
<dbReference type="CDD" id="cd14792">
    <property type="entry name" value="GH27"/>
    <property type="match status" value="1"/>
</dbReference>
<dbReference type="GO" id="GO:0005764">
    <property type="term" value="C:lysosome"/>
    <property type="evidence" value="ECO:0007669"/>
    <property type="project" value="UniProtKB-SubCell"/>
</dbReference>
<dbReference type="InterPro" id="IPR002241">
    <property type="entry name" value="Glyco_hydro_27"/>
</dbReference>